<accession>E1F0U0</accession>
<comment type="caution">
    <text evidence="2">The sequence shown here is derived from an EMBL/GenBank/DDBJ whole genome shotgun (WGS) entry which is preliminary data.</text>
</comment>
<proteinExistence type="predicted"/>
<dbReference type="AlphaFoldDB" id="E1F0U0"/>
<protein>
    <submittedName>
        <fullName evidence="2">Uncharacterized protein</fullName>
    </submittedName>
</protein>
<keyword evidence="1" id="KW-0175">Coiled coil</keyword>
<dbReference type="OrthoDB" id="10256582at2759"/>
<dbReference type="OMA" id="HTHASLF"/>
<organism evidence="2 3">
    <name type="scientific">Giardia intestinalis (strain P15)</name>
    <name type="common">Giardia lamblia</name>
    <dbReference type="NCBI Taxonomy" id="658858"/>
    <lineage>
        <taxon>Eukaryota</taxon>
        <taxon>Metamonada</taxon>
        <taxon>Diplomonadida</taxon>
        <taxon>Hexamitidae</taxon>
        <taxon>Giardiinae</taxon>
        <taxon>Giardia</taxon>
    </lineage>
</organism>
<dbReference type="EMBL" id="ACVC01000112">
    <property type="protein sequence ID" value="EFO63906.1"/>
    <property type="molecule type" value="Genomic_DNA"/>
</dbReference>
<reference evidence="2 3" key="1">
    <citation type="journal article" date="2010" name="BMC Genomics">
        <title>Genome analysis and comparative genomics of a Giardia intestinalis assemblage E isolate.</title>
        <authorList>
            <person name="Jerlstrom-Hultqvist J."/>
            <person name="Franzen O."/>
            <person name="Ankarklev J."/>
            <person name="Xu F."/>
            <person name="Nohynkova E."/>
            <person name="Andersson J.O."/>
            <person name="Svard S.G."/>
            <person name="Andersson B."/>
        </authorList>
    </citation>
    <scope>NUCLEOTIDE SEQUENCE [LARGE SCALE GENOMIC DNA]</scope>
    <source>
        <strain evidence="2 3">P15</strain>
    </source>
</reference>
<sequence length="702" mass="78477">MSTLQRSSIIPLLNVHGVLGTFSVYTNPSKKEILLDDGYRTLIIHADGSVHLSSSLASANAIVYPISNNINTFFSFSRQTGLLRYNDKDLILTSSDPLLNASAAHLSLNLVSQYVTHKPFVRWLQENGIEHLHVIVGYTHISLFTVMLAKEDTKMKAVQRFSDFDEKLLKVVPLLYEYQGKTDLKLWTLFETGKLYIYNIDLSVPEILDMVIIDRLKAEGIKDIYCHSYTLEILLRSRSDVLYYLSLKEPYTYVELTRLHPDERVIMGPSRTPTETTFFIIRFRDKGLQTQVQWMALSHNSTMCVTIAETIYPKVLLHLYSLDTQISTHFYDAACLAVHENGDIDLLFSLPPSMSNKGLSSKLASLTKEITGLQREIANMQARSKMNNVSPAPSPRHASSWANVPLTSLEMDVKKCFNQTYTLQTITLSLKAVYRMILIQIPPSLKLESAANGLLTDLGLLVFLNTSTCEFSLTRSQKYLPFKQLALSVAFFPSGSGSLFEPFPVYLSNLLIDGFEQIISPLTTGTDTNASHAVCARVPCTAVTNTKLYGTTDTSTRLYITDGLMLEVRLVQNGELQLSGDSLHLIIQAIASATGQQYSSALLRNTDYCTSLRLEENILRSVRLKSLTNLMISMDYYSYISLLRDLRLGADSTLAQYSDFLLVPPKGINAVHVALVGASTRMEEGTELALIRARTDTSILIT</sequence>
<evidence type="ECO:0000256" key="1">
    <source>
        <dbReference type="SAM" id="Coils"/>
    </source>
</evidence>
<name>E1F0U0_GIAIA</name>
<evidence type="ECO:0000313" key="3">
    <source>
        <dbReference type="Proteomes" id="UP000008974"/>
    </source>
</evidence>
<gene>
    <name evidence="2" type="ORF">GLP15_4955</name>
</gene>
<feature type="coiled-coil region" evidence="1">
    <location>
        <begin position="356"/>
        <end position="383"/>
    </location>
</feature>
<evidence type="ECO:0000313" key="2">
    <source>
        <dbReference type="EMBL" id="EFO63906.1"/>
    </source>
</evidence>
<dbReference type="Proteomes" id="UP000008974">
    <property type="component" value="Unassembled WGS sequence"/>
</dbReference>
<dbReference type="VEuPathDB" id="GiardiaDB:GLP15_4955"/>